<reference evidence="2 3" key="1">
    <citation type="submission" date="2015-08" db="EMBL/GenBank/DDBJ databases">
        <title>Antibacterial properties of a collection of Vibrionaceae strains.</title>
        <authorList>
            <person name="Giubergia S."/>
        </authorList>
    </citation>
    <scope>NUCLEOTIDE SEQUENCE [LARGE SCALE GENOMIC DNA]</scope>
    <source>
        <strain evidence="2 3">S0821</strain>
    </source>
</reference>
<dbReference type="OrthoDB" id="3174863at2"/>
<dbReference type="FunCoup" id="A0A0Q2R4L1">
    <property type="interactions" value="13"/>
</dbReference>
<proteinExistence type="predicted"/>
<dbReference type="RefSeq" id="WP_038151818.1">
    <property type="nucleotide sequence ID" value="NZ_CABLCD010000014.1"/>
</dbReference>
<keyword evidence="1" id="KW-0143">Chaperone</keyword>
<dbReference type="EMBL" id="LKHS01000004">
    <property type="protein sequence ID" value="KQH87077.1"/>
    <property type="molecule type" value="Genomic_DNA"/>
</dbReference>
<dbReference type="SUPFAM" id="SSF89155">
    <property type="entry name" value="TorD-like"/>
    <property type="match status" value="1"/>
</dbReference>
<dbReference type="InterPro" id="IPR036411">
    <property type="entry name" value="TorD-like_sf"/>
</dbReference>
<protein>
    <submittedName>
        <fullName evidence="2">Dehydrogenase</fullName>
    </submittedName>
</protein>
<evidence type="ECO:0000313" key="2">
    <source>
        <dbReference type="EMBL" id="KQH87077.1"/>
    </source>
</evidence>
<dbReference type="PANTHER" id="PTHR34227:SF13">
    <property type="entry name" value="TAT PROOFREADING CHAPERONE DMSD-RELATED"/>
    <property type="match status" value="1"/>
</dbReference>
<dbReference type="PANTHER" id="PTHR34227">
    <property type="entry name" value="CHAPERONE PROTEIN YCDY"/>
    <property type="match status" value="1"/>
</dbReference>
<evidence type="ECO:0000313" key="3">
    <source>
        <dbReference type="Proteomes" id="UP000051221"/>
    </source>
</evidence>
<keyword evidence="3" id="KW-1185">Reference proteome</keyword>
<gene>
    <name evidence="2" type="ORF">AMR76_04980</name>
</gene>
<comment type="caution">
    <text evidence="2">The sequence shown here is derived from an EMBL/GenBank/DDBJ whole genome shotgun (WGS) entry which is preliminary data.</text>
</comment>
<dbReference type="InterPro" id="IPR026269">
    <property type="entry name" value="DmsD-type"/>
</dbReference>
<dbReference type="InParanoid" id="A0A0Q2R4L1"/>
<dbReference type="PIRSF" id="PIRSF004690">
    <property type="entry name" value="DmsD"/>
    <property type="match status" value="1"/>
</dbReference>
<dbReference type="AlphaFoldDB" id="A0A0Q2R4L1"/>
<name>A0A0Q2R4L1_VIBFU</name>
<dbReference type="Proteomes" id="UP000051221">
    <property type="component" value="Unassembled WGS sequence"/>
</dbReference>
<sequence length="203" mass="22902">MSYTQLEAVDLGTVLKLFGALFYYAPNQYQNANLDVILAEQDVPFAALKTVMDAFGYSEVDLLQAEHDRLFAGLGDMPAPPWGSVYLDKEAVLFGESTVMYRQFLRECGVALSSQQNEPEDQIGLMLMVAAMLLENDQHAQFKALLGEHLMPWFGYYMAEFKRAVESPAYALLAEQTQELLHSVCERDAIVPIQKRNYFNAIL</sequence>
<dbReference type="InterPro" id="IPR050289">
    <property type="entry name" value="TorD/DmsD_chaperones"/>
</dbReference>
<dbReference type="Gene3D" id="1.10.3480.10">
    <property type="entry name" value="TorD-like"/>
    <property type="match status" value="1"/>
</dbReference>
<dbReference type="InterPro" id="IPR020945">
    <property type="entry name" value="DMSO/NO3_reduct_chaperone"/>
</dbReference>
<dbReference type="GeneID" id="50537520"/>
<accession>A0A0Q2R4L1</accession>
<dbReference type="Pfam" id="PF02613">
    <property type="entry name" value="Nitrate_red_del"/>
    <property type="match status" value="1"/>
</dbReference>
<evidence type="ECO:0000256" key="1">
    <source>
        <dbReference type="ARBA" id="ARBA00023186"/>
    </source>
</evidence>
<organism evidence="2 3">
    <name type="scientific">Vibrio furnissii</name>
    <dbReference type="NCBI Taxonomy" id="29494"/>
    <lineage>
        <taxon>Bacteria</taxon>
        <taxon>Pseudomonadati</taxon>
        <taxon>Pseudomonadota</taxon>
        <taxon>Gammaproteobacteria</taxon>
        <taxon>Vibrionales</taxon>
        <taxon>Vibrionaceae</taxon>
        <taxon>Vibrio</taxon>
    </lineage>
</organism>